<proteinExistence type="predicted"/>
<dbReference type="RefSeq" id="WP_281748086.1">
    <property type="nucleotide sequence ID" value="NZ_AP026933.1"/>
</dbReference>
<name>A0ABM8BWI6_9MOLU</name>
<dbReference type="Proteomes" id="UP001163387">
    <property type="component" value="Chromosome"/>
</dbReference>
<dbReference type="InterPro" id="IPR011664">
    <property type="entry name" value="Abi_system_AbiD/AbiF-like"/>
</dbReference>
<protein>
    <recommendedName>
        <fullName evidence="3">CAAX protease</fullName>
    </recommendedName>
</protein>
<dbReference type="Pfam" id="PF07751">
    <property type="entry name" value="Abi_2"/>
    <property type="match status" value="1"/>
</dbReference>
<sequence length="245" mass="29345">MLLNEEWFVENIVEEKYLELLKRNYPQHQLKDLFLLNIDLRLLYLKHILMIENSLKNALLHQLFNDNVQNLDNATFLNPEHLAQMKTALRLIRAGYNKYNRSGVLKSRTIRSLIEVMSFEWTMKLLQTLNDKSIAKIAHYFGIKEFNDSKILLEQLEYIKDVRNYLSHNFKVLAIQFKYKERFAYYKQTLNANNDHHYLHLLITRFSSKNQLLAPFNVDYENLFNSYDVKIHDCVKEDTQSIIHT</sequence>
<evidence type="ECO:0000313" key="1">
    <source>
        <dbReference type="EMBL" id="BDT04212.1"/>
    </source>
</evidence>
<gene>
    <name evidence="1" type="ORF">SHM_18580</name>
</gene>
<accession>A0ABM8BWI6</accession>
<organism evidence="1 2">
    <name type="scientific">Spiroplasma ixodetis</name>
    <dbReference type="NCBI Taxonomy" id="2141"/>
    <lineage>
        <taxon>Bacteria</taxon>
        <taxon>Bacillati</taxon>
        <taxon>Mycoplasmatota</taxon>
        <taxon>Mollicutes</taxon>
        <taxon>Entomoplasmatales</taxon>
        <taxon>Spiroplasmataceae</taxon>
        <taxon>Spiroplasma</taxon>
    </lineage>
</organism>
<keyword evidence="2" id="KW-1185">Reference proteome</keyword>
<reference evidence="1 2" key="1">
    <citation type="journal article" date="2022" name="Front. Microbiol.">
        <title>Male-killing mechanisms vary between Spiroplasma species.</title>
        <authorList>
            <person name="Arai H."/>
            <person name="Inoue M."/>
            <person name="Kageyama D."/>
        </authorList>
    </citation>
    <scope>NUCLEOTIDE SEQUENCE [LARGE SCALE GENOMIC DNA]</scope>
    <source>
        <strain evidence="2">sHm</strain>
    </source>
</reference>
<evidence type="ECO:0008006" key="3">
    <source>
        <dbReference type="Google" id="ProtNLM"/>
    </source>
</evidence>
<evidence type="ECO:0000313" key="2">
    <source>
        <dbReference type="Proteomes" id="UP001163387"/>
    </source>
</evidence>
<dbReference type="EMBL" id="AP026933">
    <property type="protein sequence ID" value="BDT04212.1"/>
    <property type="molecule type" value="Genomic_DNA"/>
</dbReference>